<feature type="signal peptide" evidence="13">
    <location>
        <begin position="1"/>
        <end position="24"/>
    </location>
</feature>
<comment type="subcellular location">
    <subcellularLocation>
        <location evidence="2">Cell projection</location>
        <location evidence="2">Cilium</location>
        <location evidence="2">Photoreceptor outer segment</location>
    </subcellularLocation>
    <subcellularLocation>
        <location evidence="1">Photoreceptor inner segment</location>
    </subcellularLocation>
    <subcellularLocation>
        <location evidence="3">Secreted</location>
        <location evidence="3">Extracellular space</location>
        <location evidence="3">Extracellular matrix</location>
        <location evidence="3">Interphotoreceptor matrix</location>
    </subcellularLocation>
</comment>
<keyword evidence="4" id="KW-0964">Secreted</keyword>
<dbReference type="PANTHER" id="PTHR12199:SF4">
    <property type="entry name" value="INTERPHOTORECEPTOR MATRIX PROTEOGLYCAN 2"/>
    <property type="match status" value="1"/>
</dbReference>
<dbReference type="GO" id="GO:0033165">
    <property type="term" value="C:interphotoreceptor matrix"/>
    <property type="evidence" value="ECO:0007669"/>
    <property type="project" value="UniProtKB-SubCell"/>
</dbReference>
<dbReference type="GO" id="GO:0001917">
    <property type="term" value="C:photoreceptor inner segment"/>
    <property type="evidence" value="ECO:0007669"/>
    <property type="project" value="UniProtKB-SubCell"/>
</dbReference>
<keyword evidence="10" id="KW-0966">Cell projection</keyword>
<feature type="region of interest" description="Disordered" evidence="11">
    <location>
        <begin position="667"/>
        <end position="690"/>
    </location>
</feature>
<feature type="chain" id="PRO_5043721459" description="SEA domain-containing protein" evidence="13">
    <location>
        <begin position="25"/>
        <end position="2059"/>
    </location>
</feature>
<dbReference type="InterPro" id="IPR039861">
    <property type="entry name" value="IMPG"/>
</dbReference>
<feature type="region of interest" description="Disordered" evidence="11">
    <location>
        <begin position="573"/>
        <end position="593"/>
    </location>
</feature>
<keyword evidence="12" id="KW-0812">Transmembrane</keyword>
<feature type="region of interest" description="Disordered" evidence="11">
    <location>
        <begin position="1205"/>
        <end position="1233"/>
    </location>
</feature>
<feature type="region of interest" description="Disordered" evidence="11">
    <location>
        <begin position="787"/>
        <end position="887"/>
    </location>
</feature>
<dbReference type="SUPFAM" id="SSF82671">
    <property type="entry name" value="SEA domain"/>
    <property type="match status" value="2"/>
</dbReference>
<name>A0AAW1EQG1_ZOAVI</name>
<dbReference type="InterPro" id="IPR000082">
    <property type="entry name" value="SEA_dom"/>
</dbReference>
<dbReference type="GO" id="GO:0007601">
    <property type="term" value="P:visual perception"/>
    <property type="evidence" value="ECO:0007669"/>
    <property type="project" value="InterPro"/>
</dbReference>
<protein>
    <recommendedName>
        <fullName evidence="14">SEA domain-containing protein</fullName>
    </recommendedName>
</protein>
<evidence type="ECO:0000256" key="8">
    <source>
        <dbReference type="ARBA" id="ARBA00022737"/>
    </source>
</evidence>
<feature type="region of interest" description="Disordered" evidence="11">
    <location>
        <begin position="1550"/>
        <end position="1668"/>
    </location>
</feature>
<dbReference type="Proteomes" id="UP001488805">
    <property type="component" value="Unassembled WGS sequence"/>
</dbReference>
<feature type="region of interest" description="Disordered" evidence="11">
    <location>
        <begin position="399"/>
        <end position="420"/>
    </location>
</feature>
<feature type="compositionally biased region" description="Low complexity" evidence="11">
    <location>
        <begin position="824"/>
        <end position="839"/>
    </location>
</feature>
<feature type="compositionally biased region" description="Polar residues" evidence="11">
    <location>
        <begin position="1598"/>
        <end position="1615"/>
    </location>
</feature>
<feature type="region of interest" description="Disordered" evidence="11">
    <location>
        <begin position="329"/>
        <end position="386"/>
    </location>
</feature>
<evidence type="ECO:0000256" key="4">
    <source>
        <dbReference type="ARBA" id="ARBA00022525"/>
    </source>
</evidence>
<dbReference type="Gene3D" id="3.30.70.960">
    <property type="entry name" value="SEA domain"/>
    <property type="match status" value="2"/>
</dbReference>
<dbReference type="InterPro" id="IPR036364">
    <property type="entry name" value="SEA_dom_sf"/>
</dbReference>
<sequence>MAGRFGRLVLWTLGAVLLSGRVYTDTDADSEGPGSHLVVQSLVSDQLLFRRHEALTRRKRNILFPSGVKLCTRETFDQAVNNHLKYFHLRVCQETVWEAFKIFWDRLPEREEYQHWVCRCIDESVSVKDIGSFFSQSEEHGSLIRSRVAMVTTTNSVPLASGPPPCSAETTSIQSAESLSPAEEDVIIVRSDTITTKVEDLPPGFQVTALTPLLSATEGVNDPATSGTKIPVDFTSESVIVALPENAEDFSIASESPPLIITDTLESEEVDVEDIAEETVEVDEEDQTVTEEEVEILPEDVDVPDSEEPPSEVMAEVVLTEATIVVSTEPTTLGHEEPAAEASSGVATEQTREETFKVVDEPPDKSLDVTPDLSLTETEDSPEPTDTPEIVKVVILEEPEGDRSKPHAEHPSAETIEVSQDETPTVFLLTDSEEEADIFINVTQGLEIEVPSQAAILTTTDQIAVEVSEEVTSEPVKVILRENKDEDTSYVTEEVPPRTTVDETEEEIIVEAAEVDKVLHEEDLVLVEDEMTEIDVKELDVIDATAEEEPDVQTEEATVTKDETLEASVHISAEEEPDEATIETSTFEEQTEKMERGTIEGAETAEAPIEPVDGEETNLTEIVQEPEPAVETVQEPEPLVETGLELEPAVQTVQEPVLETVKIVEPTGEAERAEGTAQEPEPPLETEQEPEPIFETVQIVEPAEGTAEETEPTREPEQKAELVEEIAEEKKPAQEPLEDMEEATSEASLEILEEVVPETFGETPEFNEEITPVIAVVPEDTDSLLPVTEVEETPDPEVTVEPLGDPEIEEPPETTRKSPTQVVEPASAGPESESETSPEFVTRPGIIPTGGGVTEAEEVRHEVPDDPGKDQSKDVEGTPPGAASTPEVTTKYVVEYNNGNFPDLTENPHNVDDHLLGNNDFNNSLGNEIDDGVPWPPRPLKDQVVELRIKLRGETYNDALRDPSSSQYQQLAKHFTRRIEDTFERLPGFKNVFVVEFRPQKDLERGLVVLVHYAITLEVDGSSGVTNDTLDFISLQNNLVEKNYPGAAEQPTVVYTITDFRNYITEALHKDNFMSNSSLETQPDALQLENVENLLPAEKPTSRPADTFDNMDNILAAEKPPDAPIHEDDLTKDDFLFDPFDQRKESHGASLSENDVFMFEESTNPPAAAGFPEKTFDLQGENDGNIEDAGFLLSNDPAVGDQVARGDQVDTGGSSAAVTPQPLVKPQSGSEVMLDEGSGSGFSGDGRGADLWSWQPAASSDEILYEDGSLEVLPPPDLEEMKDEYEEATENQDVTLMEVEFTIAPRLQTTVPAFEESLLDGSIEEPFLDQVLVTPHISTDPRHSTTTEAPLFFPKGTLAIELSVEASGIHDDYSLTRPHTLVAPVTDYLESEPWTQEAPVFRGPTDSAVKLPEATEDVEVTTEAAVELPAPAVGSESEEDRPEKVEVGVPDTETSSTEGLESLTFVGVQSEPSFDSTTEQLAELQIFTEKPNLLLPETKDQDEVEIIVEQHIGGTDPTITTAPAVSLQEEDLVVDEVMIVATTTAASVLTSSVSSDHSGRIALSPEKDSPFTRVSDSAPEDEEPVHHEHLNHEEEFPMSSTTSGVPLFTPSSSHQGDLMSPGASAQEENVLTTSTNTSESESSSESLQTTSTSLQEVHNDPPATEIQPFDHDISAVPSIDDSFDLFQYGGVATEGDSSGFSSGAQGSDLDGVALPTRPGRALTVFFSLRVTNMAFSMDLFNKSSPEYKALEQQFLQLLVPHLQSNLNNFKNLEILNFRNGSIVVNSRMRFGEPVPRGVTNVVYLILEDFANTAYQTMNLAIDKYSLDVESGDRADPCKFQACNDFSRCLVNRWSGEAECVCDAGYLSVDGLPCQSICEVQLDFCLNDGKCDVIPSKGAICRCRVGENWWYRGEHCEEFVSEPLVVGIAVASVVGFLAVAAGIVFFLARMLRGQYDGGDSEDPLRRGDSVPTLERANKLNPAFENDPVTAQYYRRYDDLPLYGGSVDSDEIRQIYQNKALTKEEVQERLRILELCARDQHFADFVRQTQVFLERRGSSTT</sequence>
<organism evidence="15 16">
    <name type="scientific">Zoarces viviparus</name>
    <name type="common">Viviparous eelpout</name>
    <name type="synonym">Blennius viviparus</name>
    <dbReference type="NCBI Taxonomy" id="48416"/>
    <lineage>
        <taxon>Eukaryota</taxon>
        <taxon>Metazoa</taxon>
        <taxon>Chordata</taxon>
        <taxon>Craniata</taxon>
        <taxon>Vertebrata</taxon>
        <taxon>Euteleostomi</taxon>
        <taxon>Actinopterygii</taxon>
        <taxon>Neopterygii</taxon>
        <taxon>Teleostei</taxon>
        <taxon>Neoteleostei</taxon>
        <taxon>Acanthomorphata</taxon>
        <taxon>Eupercaria</taxon>
        <taxon>Perciformes</taxon>
        <taxon>Cottioidei</taxon>
        <taxon>Zoarcales</taxon>
        <taxon>Zoarcidae</taxon>
        <taxon>Zoarcinae</taxon>
        <taxon>Zoarces</taxon>
    </lineage>
</organism>
<evidence type="ECO:0000256" key="12">
    <source>
        <dbReference type="SAM" id="Phobius"/>
    </source>
</evidence>
<evidence type="ECO:0000256" key="2">
    <source>
        <dbReference type="ARBA" id="ARBA00004504"/>
    </source>
</evidence>
<keyword evidence="8" id="KW-0677">Repeat</keyword>
<feature type="region of interest" description="Disordered" evidence="11">
    <location>
        <begin position="1431"/>
        <end position="1457"/>
    </location>
</feature>
<gene>
    <name evidence="15" type="ORF">VZT92_018154</name>
</gene>
<feature type="transmembrane region" description="Helical" evidence="12">
    <location>
        <begin position="1923"/>
        <end position="1947"/>
    </location>
</feature>
<evidence type="ECO:0000259" key="14">
    <source>
        <dbReference type="PROSITE" id="PS50024"/>
    </source>
</evidence>
<feature type="domain" description="SEA" evidence="14">
    <location>
        <begin position="941"/>
        <end position="1060"/>
    </location>
</feature>
<evidence type="ECO:0000256" key="1">
    <source>
        <dbReference type="ARBA" id="ARBA00004437"/>
    </source>
</evidence>
<proteinExistence type="predicted"/>
<dbReference type="Pfam" id="PF01390">
    <property type="entry name" value="SEA"/>
    <property type="match status" value="2"/>
</dbReference>
<evidence type="ECO:0000313" key="16">
    <source>
        <dbReference type="Proteomes" id="UP001488805"/>
    </source>
</evidence>
<evidence type="ECO:0000256" key="10">
    <source>
        <dbReference type="ARBA" id="ARBA00023273"/>
    </source>
</evidence>
<comment type="caution">
    <text evidence="15">The sequence shown here is derived from an EMBL/GenBank/DDBJ whole genome shotgun (WGS) entry which is preliminary data.</text>
</comment>
<dbReference type="SMART" id="SM00200">
    <property type="entry name" value="SEA"/>
    <property type="match status" value="2"/>
</dbReference>
<accession>A0AAW1EQG1</accession>
<dbReference type="PROSITE" id="PS50024">
    <property type="entry name" value="SEA"/>
    <property type="match status" value="2"/>
</dbReference>
<evidence type="ECO:0000256" key="5">
    <source>
        <dbReference type="ARBA" id="ARBA00022530"/>
    </source>
</evidence>
<evidence type="ECO:0000256" key="9">
    <source>
        <dbReference type="ARBA" id="ARBA00023180"/>
    </source>
</evidence>
<keyword evidence="9" id="KW-0325">Glycoprotein</keyword>
<feature type="compositionally biased region" description="Basic and acidic residues" evidence="11">
    <location>
        <begin position="857"/>
        <end position="876"/>
    </location>
</feature>
<evidence type="ECO:0000313" key="15">
    <source>
        <dbReference type="EMBL" id="KAK9524305.1"/>
    </source>
</evidence>
<evidence type="ECO:0000256" key="7">
    <source>
        <dbReference type="ARBA" id="ARBA00022729"/>
    </source>
</evidence>
<feature type="compositionally biased region" description="Low complexity" evidence="11">
    <location>
        <begin position="1627"/>
        <end position="1656"/>
    </location>
</feature>
<evidence type="ECO:0000256" key="13">
    <source>
        <dbReference type="SAM" id="SignalP"/>
    </source>
</evidence>
<keyword evidence="6" id="KW-0358">Heparin-binding</keyword>
<evidence type="ECO:0000256" key="11">
    <source>
        <dbReference type="SAM" id="MobiDB-lite"/>
    </source>
</evidence>
<evidence type="ECO:0000256" key="3">
    <source>
        <dbReference type="ARBA" id="ARBA00004593"/>
    </source>
</evidence>
<keyword evidence="5" id="KW-0272">Extracellular matrix</keyword>
<feature type="compositionally biased region" description="Basic and acidic residues" evidence="11">
    <location>
        <begin position="1584"/>
        <end position="1595"/>
    </location>
</feature>
<dbReference type="GO" id="GO:0005540">
    <property type="term" value="F:hyaluronic acid binding"/>
    <property type="evidence" value="ECO:0007669"/>
    <property type="project" value="TreeGrafter"/>
</dbReference>
<evidence type="ECO:0000256" key="6">
    <source>
        <dbReference type="ARBA" id="ARBA00022674"/>
    </source>
</evidence>
<feature type="compositionally biased region" description="Basic and acidic residues" evidence="11">
    <location>
        <begin position="401"/>
        <end position="412"/>
    </location>
</feature>
<feature type="domain" description="SEA" evidence="14">
    <location>
        <begin position="1720"/>
        <end position="1833"/>
    </location>
</feature>
<keyword evidence="12" id="KW-1133">Transmembrane helix</keyword>
<reference evidence="15 16" key="1">
    <citation type="journal article" date="2024" name="Genome Biol. Evol.">
        <title>Chromosome-level genome assembly of the viviparous eelpout Zoarces viviparus.</title>
        <authorList>
            <person name="Fuhrmann N."/>
            <person name="Brasseur M.V."/>
            <person name="Bakowski C.E."/>
            <person name="Podsiadlowski L."/>
            <person name="Prost S."/>
            <person name="Krehenwinkel H."/>
            <person name="Mayer C."/>
        </authorList>
    </citation>
    <scope>NUCLEOTIDE SEQUENCE [LARGE SCALE GENOMIC DNA]</scope>
    <source>
        <strain evidence="15">NO-MEL_2022_Ind0_liver</strain>
    </source>
</reference>
<dbReference type="GO" id="GO:0001750">
    <property type="term" value="C:photoreceptor outer segment"/>
    <property type="evidence" value="ECO:0007669"/>
    <property type="project" value="UniProtKB-SubCell"/>
</dbReference>
<feature type="compositionally biased region" description="Basic and acidic residues" evidence="11">
    <location>
        <begin position="350"/>
        <end position="367"/>
    </location>
</feature>
<keyword evidence="16" id="KW-1185">Reference proteome</keyword>
<keyword evidence="7 13" id="KW-0732">Signal</keyword>
<keyword evidence="12" id="KW-0472">Membrane</keyword>
<dbReference type="GO" id="GO:0008201">
    <property type="term" value="F:heparin binding"/>
    <property type="evidence" value="ECO:0007669"/>
    <property type="project" value="UniProtKB-KW"/>
</dbReference>
<dbReference type="EMBL" id="JBCEZU010000156">
    <property type="protein sequence ID" value="KAK9524305.1"/>
    <property type="molecule type" value="Genomic_DNA"/>
</dbReference>
<dbReference type="PANTHER" id="PTHR12199">
    <property type="entry name" value="INTERPHOTORECEPTOR MATRIX PROTEOGLYCAN"/>
    <property type="match status" value="1"/>
</dbReference>